<evidence type="ECO:0000259" key="3">
    <source>
        <dbReference type="PROSITE" id="PS50948"/>
    </source>
</evidence>
<evidence type="ECO:0000313" key="6">
    <source>
        <dbReference type="Proteomes" id="UP000799302"/>
    </source>
</evidence>
<dbReference type="Gene3D" id="3.50.4.10">
    <property type="entry name" value="Hepatocyte Growth Factor"/>
    <property type="match status" value="1"/>
</dbReference>
<gene>
    <name evidence="5" type="ORF">BT63DRAFT_451683</name>
</gene>
<dbReference type="InterPro" id="IPR003609">
    <property type="entry name" value="Pan_app"/>
</dbReference>
<reference evidence="5" key="1">
    <citation type="journal article" date="2020" name="Stud. Mycol.">
        <title>101 Dothideomycetes genomes: a test case for predicting lifestyles and emergence of pathogens.</title>
        <authorList>
            <person name="Haridas S."/>
            <person name="Albert R."/>
            <person name="Binder M."/>
            <person name="Bloem J."/>
            <person name="Labutti K."/>
            <person name="Salamov A."/>
            <person name="Andreopoulos B."/>
            <person name="Baker S."/>
            <person name="Barry K."/>
            <person name="Bills G."/>
            <person name="Bluhm B."/>
            <person name="Cannon C."/>
            <person name="Castanera R."/>
            <person name="Culley D."/>
            <person name="Daum C."/>
            <person name="Ezra D."/>
            <person name="Gonzalez J."/>
            <person name="Henrissat B."/>
            <person name="Kuo A."/>
            <person name="Liang C."/>
            <person name="Lipzen A."/>
            <person name="Lutzoni F."/>
            <person name="Magnuson J."/>
            <person name="Mondo S."/>
            <person name="Nolan M."/>
            <person name="Ohm R."/>
            <person name="Pangilinan J."/>
            <person name="Park H.-J."/>
            <person name="Ramirez L."/>
            <person name="Alfaro M."/>
            <person name="Sun H."/>
            <person name="Tritt A."/>
            <person name="Yoshinaga Y."/>
            <person name="Zwiers L.-H."/>
            <person name="Turgeon B."/>
            <person name="Goodwin S."/>
            <person name="Spatafora J."/>
            <person name="Crous P."/>
            <person name="Grigoriev I."/>
        </authorList>
    </citation>
    <scope>NUCLEOTIDE SEQUENCE</scope>
    <source>
        <strain evidence="5">CBS 115976</strain>
    </source>
</reference>
<dbReference type="OrthoDB" id="4388755at2759"/>
<feature type="compositionally biased region" description="Basic and acidic residues" evidence="1">
    <location>
        <begin position="149"/>
        <end position="173"/>
    </location>
</feature>
<feature type="chain" id="PRO_5025437644" description="PA14 domain-containing protein" evidence="2">
    <location>
        <begin position="18"/>
        <end position="607"/>
    </location>
</feature>
<dbReference type="SUPFAM" id="SSF57414">
    <property type="entry name" value="Hairpin loop containing domain-like"/>
    <property type="match status" value="1"/>
</dbReference>
<keyword evidence="2" id="KW-0732">Signal</keyword>
<dbReference type="Pfam" id="PF10528">
    <property type="entry name" value="GLEYA"/>
    <property type="match status" value="1"/>
</dbReference>
<feature type="domain" description="Apple" evidence="3">
    <location>
        <begin position="319"/>
        <end position="385"/>
    </location>
</feature>
<protein>
    <recommendedName>
        <fullName evidence="7">PA14 domain-containing protein</fullName>
    </recommendedName>
</protein>
<name>A0A6A6UPH8_9PEZI</name>
<accession>A0A6A6UPH8</accession>
<evidence type="ECO:0000313" key="5">
    <source>
        <dbReference type="EMBL" id="KAF2673626.1"/>
    </source>
</evidence>
<dbReference type="PROSITE" id="PS51820">
    <property type="entry name" value="PA14"/>
    <property type="match status" value="1"/>
</dbReference>
<dbReference type="InterPro" id="IPR037524">
    <property type="entry name" value="PA14/GLEYA"/>
</dbReference>
<organism evidence="5 6">
    <name type="scientific">Microthyrium microscopicum</name>
    <dbReference type="NCBI Taxonomy" id="703497"/>
    <lineage>
        <taxon>Eukaryota</taxon>
        <taxon>Fungi</taxon>
        <taxon>Dikarya</taxon>
        <taxon>Ascomycota</taxon>
        <taxon>Pezizomycotina</taxon>
        <taxon>Dothideomycetes</taxon>
        <taxon>Dothideomycetes incertae sedis</taxon>
        <taxon>Microthyriales</taxon>
        <taxon>Microthyriaceae</taxon>
        <taxon>Microthyrium</taxon>
    </lineage>
</organism>
<feature type="signal peptide" evidence="2">
    <location>
        <begin position="1"/>
        <end position="17"/>
    </location>
</feature>
<keyword evidence="6" id="KW-1185">Reference proteome</keyword>
<proteinExistence type="predicted"/>
<dbReference type="Proteomes" id="UP000799302">
    <property type="component" value="Unassembled WGS sequence"/>
</dbReference>
<evidence type="ECO:0000256" key="2">
    <source>
        <dbReference type="SAM" id="SignalP"/>
    </source>
</evidence>
<dbReference type="Gene3D" id="2.60.120.1560">
    <property type="match status" value="1"/>
</dbReference>
<feature type="region of interest" description="Disordered" evidence="1">
    <location>
        <begin position="131"/>
        <end position="179"/>
    </location>
</feature>
<evidence type="ECO:0008006" key="7">
    <source>
        <dbReference type="Google" id="ProtNLM"/>
    </source>
</evidence>
<feature type="domain" description="PA14" evidence="4">
    <location>
        <begin position="437"/>
        <end position="582"/>
    </location>
</feature>
<dbReference type="PROSITE" id="PS50948">
    <property type="entry name" value="PAN"/>
    <property type="match status" value="1"/>
</dbReference>
<dbReference type="EMBL" id="MU004231">
    <property type="protein sequence ID" value="KAF2673626.1"/>
    <property type="molecule type" value="Genomic_DNA"/>
</dbReference>
<sequence>MLTFLFVLITLTVPVLGSNSSQATATQSYDMEPELYMSTMEAAAPSPSVEVSPTAGICPQDNGKYRKIADATFLITCNKVIDRSWTDDTQETFAACIDACAKKPECQTVDYTPATKSCGYSKQNRRAELEPVGGAITHNARRATPPPPDEVKPKPIEDTTIKPDDKPKDDTCKPKPLPRPYTTTAKCPGDNGLVFTTSDGSTYKLLCSHHTDWVDTIGDRSTEPSWEACMEKCSKAPNCGSVDIGVVPKNAGNCVLFNKNTKESPKEDPECNTAVLVDPPPVEGIGAEDMPNVLCTTKCPYADGMSYASSYGETFRMDCYKRHGTKVIQATNANSFQDCMELCASMIPCHSVDYQERTKKCYLGSHHGKPTIDAVSFASAHSMGCAGACSSGACCGGNPDARKGVSVIPPEPDTSCNNQGLLYAIYTNINVPTSDLAGSKAWDAAFYKTQTPYAKGQTTAVGTVSDSIYENKPQVEDKIVVNHKGYLFAQQEGQYTFTAPVADDLLIIWVGPKAYSGWTRANANVDQVFQGWGDPDKEFKITLAAGSYTPIRIIWTNRIGPGSMAVKIVAPDGTVILDKDTKENPYFVTNGCKEGVAPGFAGWGGEP</sequence>
<evidence type="ECO:0000259" key="4">
    <source>
        <dbReference type="PROSITE" id="PS51820"/>
    </source>
</evidence>
<evidence type="ECO:0000256" key="1">
    <source>
        <dbReference type="SAM" id="MobiDB-lite"/>
    </source>
</evidence>
<dbReference type="AlphaFoldDB" id="A0A6A6UPH8"/>
<dbReference type="Pfam" id="PF00024">
    <property type="entry name" value="PAN_1"/>
    <property type="match status" value="1"/>
</dbReference>
<dbReference type="InterPro" id="IPR018871">
    <property type="entry name" value="GLEYA_adhesin_domain"/>
</dbReference>